<dbReference type="GO" id="GO:0004674">
    <property type="term" value="F:protein serine/threonine kinase activity"/>
    <property type="evidence" value="ECO:0007669"/>
    <property type="project" value="UniProtKB-KW"/>
</dbReference>
<feature type="compositionally biased region" description="Pro residues" evidence="2">
    <location>
        <begin position="199"/>
        <end position="216"/>
    </location>
</feature>
<dbReference type="Proteomes" id="UP000331127">
    <property type="component" value="Unassembled WGS sequence"/>
</dbReference>
<feature type="binding site" evidence="1">
    <location>
        <position position="812"/>
    </location>
    <ligand>
        <name>Zn(2+)</name>
        <dbReference type="ChEBI" id="CHEBI:29105"/>
    </ligand>
</feature>
<dbReference type="Gene3D" id="1.10.510.10">
    <property type="entry name" value="Transferase(Phosphotransferase) domain 1"/>
    <property type="match status" value="1"/>
</dbReference>
<organism evidence="4 5">
    <name type="scientific">Acrocarpospora macrocephala</name>
    <dbReference type="NCBI Taxonomy" id="150177"/>
    <lineage>
        <taxon>Bacteria</taxon>
        <taxon>Bacillati</taxon>
        <taxon>Actinomycetota</taxon>
        <taxon>Actinomycetes</taxon>
        <taxon>Streptosporangiales</taxon>
        <taxon>Streptosporangiaceae</taxon>
        <taxon>Acrocarpospora</taxon>
    </lineage>
</organism>
<dbReference type="InterPro" id="IPR000719">
    <property type="entry name" value="Prot_kinase_dom"/>
</dbReference>
<evidence type="ECO:0000313" key="4">
    <source>
        <dbReference type="EMBL" id="GES13050.1"/>
    </source>
</evidence>
<keyword evidence="5" id="KW-1185">Reference proteome</keyword>
<dbReference type="Pfam" id="PF00069">
    <property type="entry name" value="Pkinase"/>
    <property type="match status" value="1"/>
</dbReference>
<dbReference type="CDD" id="cd04791">
    <property type="entry name" value="LanC_SerThrkinase"/>
    <property type="match status" value="1"/>
</dbReference>
<accession>A0A5M3WWC8</accession>
<dbReference type="InterPro" id="IPR057929">
    <property type="entry name" value="RamC_N"/>
</dbReference>
<keyword evidence="4" id="KW-0418">Kinase</keyword>
<evidence type="ECO:0000259" key="3">
    <source>
        <dbReference type="PROSITE" id="PS50011"/>
    </source>
</evidence>
<feature type="compositionally biased region" description="Basic and acidic residues" evidence="2">
    <location>
        <begin position="186"/>
        <end position="195"/>
    </location>
</feature>
<dbReference type="GO" id="GO:0046872">
    <property type="term" value="F:metal ion binding"/>
    <property type="evidence" value="ECO:0007669"/>
    <property type="project" value="UniProtKB-KW"/>
</dbReference>
<dbReference type="SUPFAM" id="SSF56112">
    <property type="entry name" value="Protein kinase-like (PK-like)"/>
    <property type="match status" value="1"/>
</dbReference>
<evidence type="ECO:0000313" key="5">
    <source>
        <dbReference type="Proteomes" id="UP000331127"/>
    </source>
</evidence>
<dbReference type="GO" id="GO:0005886">
    <property type="term" value="C:plasma membrane"/>
    <property type="evidence" value="ECO:0007669"/>
    <property type="project" value="TreeGrafter"/>
</dbReference>
<dbReference type="InterPro" id="IPR011009">
    <property type="entry name" value="Kinase-like_dom_sf"/>
</dbReference>
<dbReference type="InterPro" id="IPR058053">
    <property type="entry name" value="RamC_C"/>
</dbReference>
<feature type="region of interest" description="Disordered" evidence="2">
    <location>
        <begin position="183"/>
        <end position="217"/>
    </location>
</feature>
<dbReference type="SUPFAM" id="SSF158745">
    <property type="entry name" value="LanC-like"/>
    <property type="match status" value="1"/>
</dbReference>
<dbReference type="AlphaFoldDB" id="A0A5M3WWC8"/>
<feature type="binding site" evidence="1">
    <location>
        <position position="766"/>
    </location>
    <ligand>
        <name>Zn(2+)</name>
        <dbReference type="ChEBI" id="CHEBI:29105"/>
    </ligand>
</feature>
<dbReference type="EMBL" id="BLAE01000042">
    <property type="protein sequence ID" value="GES13050.1"/>
    <property type="molecule type" value="Genomic_DNA"/>
</dbReference>
<feature type="binding site" evidence="1">
    <location>
        <position position="811"/>
    </location>
    <ligand>
        <name>Zn(2+)</name>
        <dbReference type="ChEBI" id="CHEBI:29105"/>
    </ligand>
</feature>
<name>A0A5M3WWC8_9ACTN</name>
<protein>
    <submittedName>
        <fullName evidence="4">Serine/threonine protein kinase</fullName>
    </submittedName>
</protein>
<proteinExistence type="predicted"/>
<feature type="domain" description="Protein kinase" evidence="3">
    <location>
        <begin position="227"/>
        <end position="492"/>
    </location>
</feature>
<dbReference type="PANTHER" id="PTHR12736:SF21">
    <property type="entry name" value="LANC-LIKE PROTEIN 2"/>
    <property type="match status" value="1"/>
</dbReference>
<dbReference type="PANTHER" id="PTHR12736">
    <property type="entry name" value="LANC-LIKE PROTEIN"/>
    <property type="match status" value="1"/>
</dbReference>
<keyword evidence="1" id="KW-0862">Zinc</keyword>
<dbReference type="SMART" id="SM00220">
    <property type="entry name" value="S_TKc"/>
    <property type="match status" value="1"/>
</dbReference>
<keyword evidence="4" id="KW-0808">Transferase</keyword>
<gene>
    <name evidence="4" type="ORF">Amac_066470</name>
</gene>
<dbReference type="InterPro" id="IPR007822">
    <property type="entry name" value="LANC-like"/>
</dbReference>
<evidence type="ECO:0000256" key="1">
    <source>
        <dbReference type="PIRSR" id="PIRSR607822-1"/>
    </source>
</evidence>
<dbReference type="Pfam" id="PF05147">
    <property type="entry name" value="LANC_like"/>
    <property type="match status" value="1"/>
</dbReference>
<keyword evidence="1" id="KW-0479">Metal-binding</keyword>
<evidence type="ECO:0000256" key="2">
    <source>
        <dbReference type="SAM" id="MobiDB-lite"/>
    </source>
</evidence>
<dbReference type="PRINTS" id="PR01950">
    <property type="entry name" value="LANCSUPER"/>
</dbReference>
<dbReference type="GO" id="GO:0005524">
    <property type="term" value="F:ATP binding"/>
    <property type="evidence" value="ECO:0007669"/>
    <property type="project" value="InterPro"/>
</dbReference>
<reference evidence="4 5" key="1">
    <citation type="submission" date="2019-10" db="EMBL/GenBank/DDBJ databases">
        <title>Whole genome shotgun sequence of Acrocarpospora macrocephala NBRC 16266.</title>
        <authorList>
            <person name="Ichikawa N."/>
            <person name="Kimura A."/>
            <person name="Kitahashi Y."/>
            <person name="Komaki H."/>
            <person name="Oguchi A."/>
        </authorList>
    </citation>
    <scope>NUCLEOTIDE SEQUENCE [LARGE SCALE GENOMIC DNA]</scope>
    <source>
        <strain evidence="4 5">NBRC 16266</strain>
    </source>
</reference>
<dbReference type="SMART" id="SM01260">
    <property type="entry name" value="LANC_like"/>
    <property type="match status" value="1"/>
</dbReference>
<sequence length="905" mass="97754">MLRPGALEDDHVRADGGGADSRLLVDIARSVLARETTEAWQVEPGDFWCMLTPPAEIRLEQGWKLHVSATQLSAPIVLARAAEVLVRDGCMFKFARGLDQLADLISSNIDRGSGGKFITAYPADGEQFRRLAAELDRVTDGLPGPVILSDRRLRPGSLVHYRFGVFNAKPVLTNDGTYESMLVSPDGERRKDERQAWYSPPPWAESPLPEPEPTPGTPSAVMIGDRFVVREAIRHSYRGGVYRAVDQTTGAEVILKQARPHVMGLLTGTDARDTLRHEADMLDRLAPLGCTPAKVALLTYQDNMFLAQELVPGVTLRGWTSERVGMWQGAGAPLEEALDLAAQLVEIMAGVHAQGLVLRDFNPNNLMVTPKGTLRLIDLELAVPVGSLVVKAYTPGFGAPEQEAAPRLGRSPSQRSDLYGLGATLIHLITAVDPLLPADQPADRPQQDRVAEFVSLLGADMPALRRLAPLVLGLMKDDPDERWSLDQARDFLAAPPGHPGEPAPPVAPDRLITDGLDHILGTMALDSHRLWPAGDFGSKADPCNVQHGAGGVLQVLTQSARTLGGDRLRDGVAAVAGWVQQRLFDTPIVLPGLYFGRSGTAWALHEAARFLGDDEMAAQAAEMARRVPVEWPNHDICHGASGAGMLQAHLWLATGEPEWRDRFLTAADSVLHSARERADGHTVWPIPATFDSDLAGLVHYGFAHGVAGAGTFLLYASLVTGRADYRAAALRAAETLIAEADVEGGAAWWRTGEESGDARTRMRHWCSGSSGVGTFLIRLWAVTGEQRFLDLAEAAGEAVRQGAWHSGMSACHGLAGDGDYLLDLADFTGQERYRDWAAGLATAMYARNTLRDGLLVVPDESGTEITPGYNTGLGGAVAFLLRLRHGGPRWWMLDELLARTPVGAP</sequence>
<dbReference type="Pfam" id="PF25816">
    <property type="entry name" value="RamC_N"/>
    <property type="match status" value="1"/>
</dbReference>
<dbReference type="Gene3D" id="1.50.10.20">
    <property type="match status" value="1"/>
</dbReference>
<dbReference type="GO" id="GO:0031179">
    <property type="term" value="P:peptide modification"/>
    <property type="evidence" value="ECO:0007669"/>
    <property type="project" value="InterPro"/>
</dbReference>
<dbReference type="NCBIfam" id="NF038150">
    <property type="entry name" value="lanthi_synth_IV"/>
    <property type="match status" value="1"/>
</dbReference>
<keyword evidence="4" id="KW-0723">Serine/threonine-protein kinase</keyword>
<comment type="caution">
    <text evidence="4">The sequence shown here is derived from an EMBL/GenBank/DDBJ whole genome shotgun (WGS) entry which is preliminary data.</text>
</comment>
<dbReference type="PROSITE" id="PS50011">
    <property type="entry name" value="PROTEIN_KINASE_DOM"/>
    <property type="match status" value="1"/>
</dbReference>